<dbReference type="EMBL" id="VYYT01000278">
    <property type="protein sequence ID" value="KAK2749036.1"/>
    <property type="molecule type" value="Genomic_DNA"/>
</dbReference>
<feature type="transmembrane region" description="Helical" evidence="2">
    <location>
        <begin position="110"/>
        <end position="130"/>
    </location>
</feature>
<dbReference type="AlphaFoldDB" id="A0AAD9YB99"/>
<keyword evidence="2" id="KW-0812">Transmembrane</keyword>
<dbReference type="Proteomes" id="UP001281614">
    <property type="component" value="Unassembled WGS sequence"/>
</dbReference>
<reference evidence="3" key="1">
    <citation type="submission" date="2023-02" db="EMBL/GenBank/DDBJ databases">
        <title>Colletotrichum kahawae CIFC_Que2 genome sequencing and assembly.</title>
        <authorList>
            <person name="Baroncelli R."/>
        </authorList>
    </citation>
    <scope>NUCLEOTIDE SEQUENCE</scope>
    <source>
        <strain evidence="3">CIFC_Que2</strain>
    </source>
</reference>
<name>A0AAD9YB99_COLKA</name>
<keyword evidence="4" id="KW-1185">Reference proteome</keyword>
<feature type="transmembrane region" description="Helical" evidence="2">
    <location>
        <begin position="31"/>
        <end position="51"/>
    </location>
</feature>
<dbReference type="InterPro" id="IPR018750">
    <property type="entry name" value="DUF2306_membrane"/>
</dbReference>
<protein>
    <recommendedName>
        <fullName evidence="5">Microtubule associated protein</fullName>
    </recommendedName>
</protein>
<evidence type="ECO:0000313" key="3">
    <source>
        <dbReference type="EMBL" id="KAK2749036.1"/>
    </source>
</evidence>
<accession>A0AAD9YB99</accession>
<gene>
    <name evidence="3" type="ORF">CKAH01_06533</name>
</gene>
<evidence type="ECO:0000256" key="1">
    <source>
        <dbReference type="SAM" id="MobiDB-lite"/>
    </source>
</evidence>
<evidence type="ECO:0000313" key="4">
    <source>
        <dbReference type="Proteomes" id="UP001281614"/>
    </source>
</evidence>
<keyword evidence="2" id="KW-1133">Transmembrane helix</keyword>
<feature type="transmembrane region" description="Helical" evidence="2">
    <location>
        <begin position="174"/>
        <end position="198"/>
    </location>
</feature>
<evidence type="ECO:0008006" key="5">
    <source>
        <dbReference type="Google" id="ProtNLM"/>
    </source>
</evidence>
<evidence type="ECO:0000256" key="2">
    <source>
        <dbReference type="SAM" id="Phobius"/>
    </source>
</evidence>
<sequence length="330" mass="36077">MAHPPRLPPNGFVAAFRKACNSPSFSECCNFIISAILAGALISIALTRAEYRSFDMPCNRSALKDCFTHQYLYREVGLFLHNLGNMGAPLFACIQFMPCIRREFLLLHRLNGYSVLWFSLVGTIGTLMIARGLFGGGLDVQAALGLNGILFVGALVLAYVQIKRLQIDQHRAWMIRAWFYAGSIITVRIIMVFAATIISNIGTYYAARPCREVASAIGHASQTVALYPDCATYFSGENPDQHVVVHADLNSSYPVEAAVAAGMSFGMAMWLALVIHVVAVEIYLKLTPAEAERLRNVSLERQAEAGTKPIEWNHTGSSSMTVKPAGSPAK</sequence>
<feature type="region of interest" description="Disordered" evidence="1">
    <location>
        <begin position="308"/>
        <end position="330"/>
    </location>
</feature>
<dbReference type="Pfam" id="PF10067">
    <property type="entry name" value="DUF2306"/>
    <property type="match status" value="1"/>
</dbReference>
<feature type="transmembrane region" description="Helical" evidence="2">
    <location>
        <begin position="142"/>
        <end position="162"/>
    </location>
</feature>
<comment type="caution">
    <text evidence="3">The sequence shown here is derived from an EMBL/GenBank/DDBJ whole genome shotgun (WGS) entry which is preliminary data.</text>
</comment>
<keyword evidence="2" id="KW-0472">Membrane</keyword>
<organism evidence="3 4">
    <name type="scientific">Colletotrichum kahawae</name>
    <name type="common">Coffee berry disease fungus</name>
    <dbReference type="NCBI Taxonomy" id="34407"/>
    <lineage>
        <taxon>Eukaryota</taxon>
        <taxon>Fungi</taxon>
        <taxon>Dikarya</taxon>
        <taxon>Ascomycota</taxon>
        <taxon>Pezizomycotina</taxon>
        <taxon>Sordariomycetes</taxon>
        <taxon>Hypocreomycetidae</taxon>
        <taxon>Glomerellales</taxon>
        <taxon>Glomerellaceae</taxon>
        <taxon>Colletotrichum</taxon>
        <taxon>Colletotrichum gloeosporioides species complex</taxon>
    </lineage>
</organism>
<proteinExistence type="predicted"/>
<feature type="transmembrane region" description="Helical" evidence="2">
    <location>
        <begin position="258"/>
        <end position="284"/>
    </location>
</feature>